<keyword evidence="6 10" id="KW-0418">Kinase</keyword>
<evidence type="ECO:0000256" key="9">
    <source>
        <dbReference type="ARBA" id="ARBA00048090"/>
    </source>
</evidence>
<dbReference type="AlphaFoldDB" id="A0A3G9GEX9"/>
<comment type="catalytic activity">
    <reaction evidence="9 10">
        <text>D-gluconate + ATP = 6-phospho-D-gluconate + ADP + H(+)</text>
        <dbReference type="Rhea" id="RHEA:19433"/>
        <dbReference type="ChEBI" id="CHEBI:15378"/>
        <dbReference type="ChEBI" id="CHEBI:18391"/>
        <dbReference type="ChEBI" id="CHEBI:30616"/>
        <dbReference type="ChEBI" id="CHEBI:58759"/>
        <dbReference type="ChEBI" id="CHEBI:456216"/>
        <dbReference type="EC" id="2.7.1.12"/>
    </reaction>
</comment>
<dbReference type="GO" id="GO:0046316">
    <property type="term" value="F:gluconokinase activity"/>
    <property type="evidence" value="ECO:0007669"/>
    <property type="project" value="UniProtKB-EC"/>
</dbReference>
<evidence type="ECO:0000256" key="8">
    <source>
        <dbReference type="ARBA" id="ARBA00023064"/>
    </source>
</evidence>
<reference evidence="12" key="1">
    <citation type="journal article" date="2017" name="Biotechnol. Biofuels">
        <title>Evaluation of environmental bacterial communities as a factor affecting the growth of duckweed Lemna minor.</title>
        <authorList>
            <person name="Ishizawa H."/>
            <person name="Kuroda M."/>
            <person name="Morikawa M."/>
            <person name="Ike M."/>
        </authorList>
    </citation>
    <scope>NUCLEOTIDE SEQUENCE [LARGE SCALE GENOMIC DNA]</scope>
    <source>
        <strain evidence="12">H3</strain>
    </source>
</reference>
<keyword evidence="12" id="KW-1185">Reference proteome</keyword>
<reference evidence="11 12" key="2">
    <citation type="journal article" date="2017" name="Genome Announc.">
        <title>Draft genome sequence of Aquitalea magnusonii strain H3, a plant growth-promoting bacterium of duckweed Lemna minor.</title>
        <authorList>
            <person name="Ishizawa H."/>
            <person name="Kuroda M."/>
            <person name="Ike M."/>
        </authorList>
    </citation>
    <scope>NUCLEOTIDE SEQUENCE [LARGE SCALE GENOMIC DNA]</scope>
    <source>
        <strain evidence="11 12">H3</strain>
    </source>
</reference>
<accession>A0A3G9GEX9</accession>
<dbReference type="STRING" id="332411.VI06_17045"/>
<reference evidence="12" key="3">
    <citation type="journal article" date="2017" name="Plant Physiol. Biochem.">
        <title>Differential oxidative and antioxidative response of duckweed Lemna minor toward plant growth promoting/inhibiting bacteria.</title>
        <authorList>
            <person name="Ishizawa H."/>
            <person name="Kuroda M."/>
            <person name="Morikawa M."/>
            <person name="Ike M."/>
        </authorList>
    </citation>
    <scope>NUCLEOTIDE SEQUENCE [LARGE SCALE GENOMIC DNA]</scope>
    <source>
        <strain evidence="12">H3</strain>
    </source>
</reference>
<evidence type="ECO:0000313" key="11">
    <source>
        <dbReference type="EMBL" id="BBF84662.1"/>
    </source>
</evidence>
<dbReference type="Proteomes" id="UP000198290">
    <property type="component" value="Chromosome"/>
</dbReference>
<dbReference type="FunFam" id="3.40.50.300:FF:000522">
    <property type="entry name" value="Gluconokinase"/>
    <property type="match status" value="1"/>
</dbReference>
<evidence type="ECO:0000256" key="4">
    <source>
        <dbReference type="ARBA" id="ARBA00022679"/>
    </source>
</evidence>
<dbReference type="EMBL" id="AP018823">
    <property type="protein sequence ID" value="BBF84662.1"/>
    <property type="molecule type" value="Genomic_DNA"/>
</dbReference>
<dbReference type="PANTHER" id="PTHR43442">
    <property type="entry name" value="GLUCONOKINASE-RELATED"/>
    <property type="match status" value="1"/>
</dbReference>
<dbReference type="EC" id="2.7.1.12" evidence="3 10"/>
<organism evidence="11 12">
    <name type="scientific">Aquitalea magnusonii</name>
    <dbReference type="NCBI Taxonomy" id="332411"/>
    <lineage>
        <taxon>Bacteria</taxon>
        <taxon>Pseudomonadati</taxon>
        <taxon>Pseudomonadota</taxon>
        <taxon>Betaproteobacteria</taxon>
        <taxon>Neisseriales</taxon>
        <taxon>Chromobacteriaceae</taxon>
        <taxon>Aquitalea</taxon>
    </lineage>
</organism>
<dbReference type="InterPro" id="IPR031322">
    <property type="entry name" value="Shikimate/glucono_kinase"/>
</dbReference>
<protein>
    <recommendedName>
        <fullName evidence="3 10">Gluconokinase</fullName>
        <ecNumber evidence="3 10">2.7.1.12</ecNumber>
    </recommendedName>
</protein>
<dbReference type="Pfam" id="PF01202">
    <property type="entry name" value="SKI"/>
    <property type="match status" value="1"/>
</dbReference>
<dbReference type="GO" id="GO:0019521">
    <property type="term" value="P:D-gluconate metabolic process"/>
    <property type="evidence" value="ECO:0007669"/>
    <property type="project" value="UniProtKB-KW"/>
</dbReference>
<dbReference type="Gene3D" id="3.40.50.300">
    <property type="entry name" value="P-loop containing nucleotide triphosphate hydrolases"/>
    <property type="match status" value="1"/>
</dbReference>
<evidence type="ECO:0000256" key="6">
    <source>
        <dbReference type="ARBA" id="ARBA00022777"/>
    </source>
</evidence>
<keyword evidence="7 10" id="KW-0067">ATP-binding</keyword>
<dbReference type="PANTHER" id="PTHR43442:SF3">
    <property type="entry name" value="GLUCONOKINASE-RELATED"/>
    <property type="match status" value="1"/>
</dbReference>
<evidence type="ECO:0000256" key="2">
    <source>
        <dbReference type="ARBA" id="ARBA00008420"/>
    </source>
</evidence>
<evidence type="ECO:0000256" key="1">
    <source>
        <dbReference type="ARBA" id="ARBA00004761"/>
    </source>
</evidence>
<evidence type="ECO:0000256" key="5">
    <source>
        <dbReference type="ARBA" id="ARBA00022741"/>
    </source>
</evidence>
<evidence type="ECO:0000256" key="7">
    <source>
        <dbReference type="ARBA" id="ARBA00022840"/>
    </source>
</evidence>
<proteinExistence type="inferred from homology"/>
<comment type="pathway">
    <text evidence="1">Carbohydrate acid metabolism.</text>
</comment>
<dbReference type="NCBIfam" id="TIGR01313">
    <property type="entry name" value="therm_gnt_kin"/>
    <property type="match status" value="1"/>
</dbReference>
<gene>
    <name evidence="11" type="ORF">DLM_1022</name>
</gene>
<comment type="similarity">
    <text evidence="2 10">Belongs to the gluconokinase GntK/GntV family.</text>
</comment>
<keyword evidence="8" id="KW-0311">Gluconate utilization</keyword>
<dbReference type="InterPro" id="IPR006001">
    <property type="entry name" value="Therm_gnt_kin"/>
</dbReference>
<evidence type="ECO:0000256" key="3">
    <source>
        <dbReference type="ARBA" id="ARBA00012054"/>
    </source>
</evidence>
<evidence type="ECO:0000313" key="12">
    <source>
        <dbReference type="Proteomes" id="UP000198290"/>
    </source>
</evidence>
<name>A0A3G9GEX9_9NEIS</name>
<evidence type="ECO:0000256" key="10">
    <source>
        <dbReference type="RuleBase" id="RU363066"/>
    </source>
</evidence>
<sequence>MNIPNIVVMGVAGCGKSSLGQALAAALSSDYIEGDSYHPPQNIARMAAGIPLSDADRAGWLQLLADQLANSKARGQHVVLACSALKQRYRDTLRSGDPALLLVHLTGSKSLIASRMAARSAHFMPTSLLDSQFADLQAPLPAVENVITLDISQPLPALLQQVLQHLSQPIN</sequence>
<keyword evidence="4 10" id="KW-0808">Transferase</keyword>
<dbReference type="InterPro" id="IPR027417">
    <property type="entry name" value="P-loop_NTPase"/>
</dbReference>
<dbReference type="RefSeq" id="WP_089085283.1">
    <property type="nucleotide sequence ID" value="NZ_AP018823.1"/>
</dbReference>
<dbReference type="CDD" id="cd02021">
    <property type="entry name" value="GntK"/>
    <property type="match status" value="1"/>
</dbReference>
<dbReference type="KEGG" id="amah:DLM_1022"/>
<dbReference type="GO" id="GO:0005737">
    <property type="term" value="C:cytoplasm"/>
    <property type="evidence" value="ECO:0007669"/>
    <property type="project" value="TreeGrafter"/>
</dbReference>
<keyword evidence="5 10" id="KW-0547">Nucleotide-binding</keyword>
<dbReference type="GO" id="GO:0005524">
    <property type="term" value="F:ATP binding"/>
    <property type="evidence" value="ECO:0007669"/>
    <property type="project" value="UniProtKB-KW"/>
</dbReference>
<dbReference type="SUPFAM" id="SSF52540">
    <property type="entry name" value="P-loop containing nucleoside triphosphate hydrolases"/>
    <property type="match status" value="1"/>
</dbReference>
<dbReference type="OrthoDB" id="9795716at2"/>